<accession>A7T0L0</accession>
<dbReference type="PANTHER" id="PTHR24246:SF27">
    <property type="entry name" value="ADENOSINE RECEPTOR, ISOFORM A"/>
    <property type="match status" value="1"/>
</dbReference>
<keyword evidence="8" id="KW-0325">Glycoprotein</keyword>
<evidence type="ECO:0000259" key="11">
    <source>
        <dbReference type="PROSITE" id="PS50262"/>
    </source>
</evidence>
<evidence type="ECO:0000256" key="6">
    <source>
        <dbReference type="ARBA" id="ARBA00023136"/>
    </source>
</evidence>
<dbReference type="PRINTS" id="PR00237">
    <property type="entry name" value="GPCRRHODOPSN"/>
</dbReference>
<evidence type="ECO:0000256" key="1">
    <source>
        <dbReference type="ARBA" id="ARBA00004651"/>
    </source>
</evidence>
<dbReference type="GO" id="GO:0005886">
    <property type="term" value="C:plasma membrane"/>
    <property type="evidence" value="ECO:0000318"/>
    <property type="project" value="GO_Central"/>
</dbReference>
<sequence length="304" mass="34708">MNSTDFQENETPRKVLQYFISTMVAVGGPVIFAMNLLAIATFLINRHLRKKSIYLVINLAISDALNGAVFSPMMCNYLINIDISHVTLDGDFQFFPRSSDNPLSAPIRTFVVLTGVHLFTLTLISLERMFATVWPLRHRNSDPRMYVACCIVTWFVVVIFLLAAIAEFNVIAQSGALLAILALFIIAVSYLVIFIKVKLQHQQHNNTSQLAVQKERKLAMTLLLVILTSLLSWFPSLVLWQLPRDIQRKLSVVEHLAINLFCGLNPLWDPLIYMYRMPEYNKALKKLVCKCSRDRPNYVYPITN</sequence>
<evidence type="ECO:0000256" key="9">
    <source>
        <dbReference type="ARBA" id="ARBA00023224"/>
    </source>
</evidence>
<evidence type="ECO:0000256" key="5">
    <source>
        <dbReference type="ARBA" id="ARBA00023040"/>
    </source>
</evidence>
<name>A7T0L0_NEMVE</name>
<dbReference type="AlphaFoldDB" id="A7T0L0"/>
<evidence type="ECO:0000313" key="13">
    <source>
        <dbReference type="Proteomes" id="UP000001593"/>
    </source>
</evidence>
<keyword evidence="9" id="KW-0807">Transducer</keyword>
<evidence type="ECO:0000256" key="3">
    <source>
        <dbReference type="ARBA" id="ARBA00022692"/>
    </source>
</evidence>
<dbReference type="KEGG" id="nve:5501299"/>
<evidence type="ECO:0000256" key="4">
    <source>
        <dbReference type="ARBA" id="ARBA00022989"/>
    </source>
</evidence>
<feature type="transmembrane region" description="Helical" evidence="10">
    <location>
        <begin position="145"/>
        <end position="165"/>
    </location>
</feature>
<feature type="transmembrane region" description="Helical" evidence="10">
    <location>
        <begin position="56"/>
        <end position="79"/>
    </location>
</feature>
<keyword evidence="13" id="KW-1185">Reference proteome</keyword>
<protein>
    <recommendedName>
        <fullName evidence="11">G-protein coupled receptors family 1 profile domain-containing protein</fullName>
    </recommendedName>
</protein>
<dbReference type="OMA" id="YVACCIV"/>
<dbReference type="Gene3D" id="1.20.1070.10">
    <property type="entry name" value="Rhodopsin 7-helix transmembrane proteins"/>
    <property type="match status" value="2"/>
</dbReference>
<dbReference type="GO" id="GO:0007186">
    <property type="term" value="P:G protein-coupled receptor signaling pathway"/>
    <property type="evidence" value="ECO:0000318"/>
    <property type="project" value="GO_Central"/>
</dbReference>
<keyword evidence="5" id="KW-0297">G-protein coupled receptor</keyword>
<dbReference type="InterPro" id="IPR000276">
    <property type="entry name" value="GPCR_Rhodpsn"/>
</dbReference>
<feature type="transmembrane region" description="Helical" evidence="10">
    <location>
        <begin position="218"/>
        <end position="236"/>
    </location>
</feature>
<dbReference type="FunCoup" id="A7T0L0">
    <property type="interactions" value="33"/>
</dbReference>
<dbReference type="InParanoid" id="A7T0L0"/>
<dbReference type="PROSITE" id="PS50262">
    <property type="entry name" value="G_PROTEIN_RECEP_F1_2"/>
    <property type="match status" value="1"/>
</dbReference>
<dbReference type="OrthoDB" id="9445642at2759"/>
<evidence type="ECO:0000313" key="12">
    <source>
        <dbReference type="EMBL" id="EDO30499.1"/>
    </source>
</evidence>
<dbReference type="PANTHER" id="PTHR24246">
    <property type="entry name" value="OLFACTORY RECEPTOR AND ADENOSINE RECEPTOR"/>
    <property type="match status" value="1"/>
</dbReference>
<gene>
    <name evidence="12" type="ORF">NEMVEDRAFT_v1g220479</name>
</gene>
<evidence type="ECO:0000256" key="10">
    <source>
        <dbReference type="SAM" id="Phobius"/>
    </source>
</evidence>
<dbReference type="PhylomeDB" id="A7T0L0"/>
<dbReference type="GO" id="GO:0001609">
    <property type="term" value="F:G protein-coupled adenosine receptor activity"/>
    <property type="evidence" value="ECO:0000318"/>
    <property type="project" value="GO_Central"/>
</dbReference>
<feature type="transmembrane region" description="Helical" evidence="10">
    <location>
        <begin position="105"/>
        <end position="124"/>
    </location>
</feature>
<organism evidence="12 13">
    <name type="scientific">Nematostella vectensis</name>
    <name type="common">Starlet sea anemone</name>
    <dbReference type="NCBI Taxonomy" id="45351"/>
    <lineage>
        <taxon>Eukaryota</taxon>
        <taxon>Metazoa</taxon>
        <taxon>Cnidaria</taxon>
        <taxon>Anthozoa</taxon>
        <taxon>Hexacorallia</taxon>
        <taxon>Actiniaria</taxon>
        <taxon>Edwardsiidae</taxon>
        <taxon>Nematostella</taxon>
    </lineage>
</organism>
<dbReference type="EMBL" id="DS470033">
    <property type="protein sequence ID" value="EDO30499.1"/>
    <property type="molecule type" value="Genomic_DNA"/>
</dbReference>
<comment type="subcellular location">
    <subcellularLocation>
        <location evidence="1">Cell membrane</location>
        <topology evidence="1">Multi-pass membrane protein</topology>
    </subcellularLocation>
</comment>
<reference evidence="12 13" key="1">
    <citation type="journal article" date="2007" name="Science">
        <title>Sea anemone genome reveals ancestral eumetazoan gene repertoire and genomic organization.</title>
        <authorList>
            <person name="Putnam N.H."/>
            <person name="Srivastava M."/>
            <person name="Hellsten U."/>
            <person name="Dirks B."/>
            <person name="Chapman J."/>
            <person name="Salamov A."/>
            <person name="Terry A."/>
            <person name="Shapiro H."/>
            <person name="Lindquist E."/>
            <person name="Kapitonov V.V."/>
            <person name="Jurka J."/>
            <person name="Genikhovich G."/>
            <person name="Grigoriev I.V."/>
            <person name="Lucas S.M."/>
            <person name="Steele R.E."/>
            <person name="Finnerty J.R."/>
            <person name="Technau U."/>
            <person name="Martindale M.Q."/>
            <person name="Rokhsar D.S."/>
        </authorList>
    </citation>
    <scope>NUCLEOTIDE SEQUENCE [LARGE SCALE GENOMIC DNA]</scope>
    <source>
        <strain evidence="13">CH2 X CH6</strain>
    </source>
</reference>
<keyword evidence="2" id="KW-1003">Cell membrane</keyword>
<dbReference type="HOGENOM" id="CLU_009579_16_0_1"/>
<keyword evidence="6 10" id="KW-0472">Membrane</keyword>
<proteinExistence type="predicted"/>
<keyword evidence="3 10" id="KW-0812">Transmembrane</keyword>
<dbReference type="CDD" id="cd00637">
    <property type="entry name" value="7tm_classA_rhodopsin-like"/>
    <property type="match status" value="1"/>
</dbReference>
<dbReference type="Pfam" id="PF00001">
    <property type="entry name" value="7tm_1"/>
    <property type="match status" value="1"/>
</dbReference>
<evidence type="ECO:0000256" key="7">
    <source>
        <dbReference type="ARBA" id="ARBA00023170"/>
    </source>
</evidence>
<feature type="transmembrane region" description="Helical" evidence="10">
    <location>
        <begin position="177"/>
        <end position="197"/>
    </location>
</feature>
<evidence type="ECO:0000256" key="8">
    <source>
        <dbReference type="ARBA" id="ARBA00023180"/>
    </source>
</evidence>
<dbReference type="Proteomes" id="UP000001593">
    <property type="component" value="Unassembled WGS sequence"/>
</dbReference>
<keyword evidence="7" id="KW-0675">Receptor</keyword>
<feature type="transmembrane region" description="Helical" evidence="10">
    <location>
        <begin position="20"/>
        <end position="44"/>
    </location>
</feature>
<feature type="domain" description="G-protein coupled receptors family 1 profile" evidence="11">
    <location>
        <begin position="34"/>
        <end position="273"/>
    </location>
</feature>
<evidence type="ECO:0000256" key="2">
    <source>
        <dbReference type="ARBA" id="ARBA00022475"/>
    </source>
</evidence>
<keyword evidence="4 10" id="KW-1133">Transmembrane helix</keyword>
<dbReference type="InterPro" id="IPR017452">
    <property type="entry name" value="GPCR_Rhodpsn_7TM"/>
</dbReference>
<dbReference type="SUPFAM" id="SSF81321">
    <property type="entry name" value="Family A G protein-coupled receptor-like"/>
    <property type="match status" value="1"/>
</dbReference>